<dbReference type="InterPro" id="IPR050280">
    <property type="entry name" value="OMP_Chaperone_SurA"/>
</dbReference>
<dbReference type="GO" id="GO:0006457">
    <property type="term" value="P:protein folding"/>
    <property type="evidence" value="ECO:0007669"/>
    <property type="project" value="UniProtKB-UniRule"/>
</dbReference>
<dbReference type="InterPro" id="IPR000297">
    <property type="entry name" value="PPIase_PpiC"/>
</dbReference>
<comment type="function">
    <text evidence="7">Chaperone involved in the correct folding and assembly of outer membrane proteins. Recognizes specific patterns of aromatic residues and the orientation of their side chains, which are found more frequently in integral outer membrane proteins. May act in both early periplasmic and late outer membrane-associated steps of protein maturation.</text>
</comment>
<organism evidence="9 10">
    <name type="scientific">Aquitalea palustris</name>
    <dbReference type="NCBI Taxonomy" id="2480983"/>
    <lineage>
        <taxon>Bacteria</taxon>
        <taxon>Pseudomonadati</taxon>
        <taxon>Pseudomonadota</taxon>
        <taxon>Betaproteobacteria</taxon>
        <taxon>Neisseriales</taxon>
        <taxon>Chromobacteriaceae</taxon>
        <taxon>Aquitalea</taxon>
    </lineage>
</organism>
<dbReference type="Proteomes" id="UP000274139">
    <property type="component" value="Unassembled WGS sequence"/>
</dbReference>
<proteinExistence type="inferred from homology"/>
<feature type="signal peptide" evidence="7">
    <location>
        <begin position="1"/>
        <end position="21"/>
    </location>
</feature>
<evidence type="ECO:0000256" key="4">
    <source>
        <dbReference type="ARBA" id="ARBA00023110"/>
    </source>
</evidence>
<sequence length="431" mass="48148" precursor="true">MTMKKTLLALLIATIVQTTHAAPASPVNELDRIVAVVNKTVITNIDLQNRIDATIQQLKGQNVTPPARDILAHQVLEQMITEQVQMEYASSNGMRVDEHDLDQAIADLAKQNKLDVKGLQAQLAKEGVPFARFREEIRREIVLARLKNNEIGSRINVTDSEVDQVLKSAQSANRSEYHLATILISTPERADAKQLDNLSAKANKALGELNDKQPFAKVAASYSDAPNGIKGGDLGWRPAATLPLEFVSMLDQLNPGQHTGVIRTAQGFMIFQLIEKRSGNQPMVVEQYHTSHILIRTNEAVSEADAKNRILQIRDRILRGAKFSEMAKLYSEDGSNVKGGDLGWVNKGDMVPEFEKAMLALPVGTVSEPVRSPFGWHLILVEAKRNQDVSADRERQTIKQQLRLRKLDQAYLDWVRQLRDSAFVEERLDDK</sequence>
<comment type="caution">
    <text evidence="9">The sequence shown here is derived from an EMBL/GenBank/DDBJ whole genome shotgun (WGS) entry which is preliminary data.</text>
</comment>
<keyword evidence="3 7" id="KW-0574">Periplasm</keyword>
<comment type="subcellular location">
    <subcellularLocation>
        <location evidence="7">Periplasm</location>
    </subcellularLocation>
    <text evidence="7">Is capable of associating with the outer membrane.</text>
</comment>
<dbReference type="PROSITE" id="PS50198">
    <property type="entry name" value="PPIC_PPIASE_2"/>
    <property type="match status" value="2"/>
</dbReference>
<keyword evidence="6 7" id="KW-0413">Isomerase</keyword>
<dbReference type="GO" id="GO:0051082">
    <property type="term" value="F:unfolded protein binding"/>
    <property type="evidence" value="ECO:0007669"/>
    <property type="project" value="UniProtKB-UniRule"/>
</dbReference>
<dbReference type="OrthoDB" id="14196at2"/>
<dbReference type="Pfam" id="PF13616">
    <property type="entry name" value="Rotamase_3"/>
    <property type="match status" value="1"/>
</dbReference>
<dbReference type="SUPFAM" id="SSF54534">
    <property type="entry name" value="FKBP-like"/>
    <property type="match status" value="2"/>
</dbReference>
<dbReference type="InterPro" id="IPR015391">
    <property type="entry name" value="SurA_N"/>
</dbReference>
<dbReference type="EC" id="5.2.1.8" evidence="7"/>
<dbReference type="GO" id="GO:0030288">
    <property type="term" value="C:outer membrane-bounded periplasmic space"/>
    <property type="evidence" value="ECO:0007669"/>
    <property type="project" value="InterPro"/>
</dbReference>
<evidence type="ECO:0000259" key="8">
    <source>
        <dbReference type="PROSITE" id="PS50198"/>
    </source>
</evidence>
<dbReference type="PANTHER" id="PTHR47637">
    <property type="entry name" value="CHAPERONE SURA"/>
    <property type="match status" value="1"/>
</dbReference>
<dbReference type="Pfam" id="PF00639">
    <property type="entry name" value="Rotamase"/>
    <property type="match status" value="1"/>
</dbReference>
<evidence type="ECO:0000256" key="3">
    <source>
        <dbReference type="ARBA" id="ARBA00022764"/>
    </source>
</evidence>
<evidence type="ECO:0000256" key="5">
    <source>
        <dbReference type="ARBA" id="ARBA00023186"/>
    </source>
</evidence>
<feature type="domain" description="PpiC" evidence="8">
    <location>
        <begin position="174"/>
        <end position="275"/>
    </location>
</feature>
<dbReference type="InterPro" id="IPR023034">
    <property type="entry name" value="PPIase_SurA"/>
</dbReference>
<dbReference type="SUPFAM" id="SSF109998">
    <property type="entry name" value="Triger factor/SurA peptide-binding domain-like"/>
    <property type="match status" value="1"/>
</dbReference>
<reference evidence="9 10" key="1">
    <citation type="submission" date="2018-10" db="EMBL/GenBank/DDBJ databases">
        <title>Draft genome sequence of Aquitalea MWU14-2217 isolated from a wild cranberry bog in Provincetown, Massachusetts.</title>
        <authorList>
            <person name="Ebadzadsahrai G."/>
            <person name="Soby S."/>
        </authorList>
    </citation>
    <scope>NUCLEOTIDE SEQUENCE [LARGE SCALE GENOMIC DNA]</scope>
    <source>
        <strain evidence="9 10">MWU14-2217</strain>
    </source>
</reference>
<evidence type="ECO:0000313" key="9">
    <source>
        <dbReference type="EMBL" id="RMC98634.1"/>
    </source>
</evidence>
<keyword evidence="5 7" id="KW-0143">Chaperone</keyword>
<accession>A0A454JJ56</accession>
<dbReference type="Pfam" id="PF09312">
    <property type="entry name" value="SurA_N"/>
    <property type="match status" value="1"/>
</dbReference>
<dbReference type="Gene3D" id="1.10.4030.10">
    <property type="entry name" value="Porin chaperone SurA, peptide-binding domain"/>
    <property type="match status" value="1"/>
</dbReference>
<keyword evidence="4 7" id="KW-0697">Rotamase</keyword>
<evidence type="ECO:0000256" key="2">
    <source>
        <dbReference type="ARBA" id="ARBA00022737"/>
    </source>
</evidence>
<dbReference type="PANTHER" id="PTHR47637:SF1">
    <property type="entry name" value="CHAPERONE SURA"/>
    <property type="match status" value="1"/>
</dbReference>
<evidence type="ECO:0000256" key="1">
    <source>
        <dbReference type="ARBA" id="ARBA00022729"/>
    </source>
</evidence>
<dbReference type="InterPro" id="IPR046357">
    <property type="entry name" value="PPIase_dom_sf"/>
</dbReference>
<dbReference type="EMBL" id="RFAR01000033">
    <property type="protein sequence ID" value="RMC98634.1"/>
    <property type="molecule type" value="Genomic_DNA"/>
</dbReference>
<dbReference type="HAMAP" id="MF_01183">
    <property type="entry name" value="Chaperone_SurA"/>
    <property type="match status" value="1"/>
</dbReference>
<feature type="domain" description="PpiC" evidence="8">
    <location>
        <begin position="285"/>
        <end position="383"/>
    </location>
</feature>
<keyword evidence="1 7" id="KW-0732">Signal</keyword>
<evidence type="ECO:0000256" key="7">
    <source>
        <dbReference type="HAMAP-Rule" id="MF_01183"/>
    </source>
</evidence>
<keyword evidence="2 7" id="KW-0677">Repeat</keyword>
<evidence type="ECO:0000313" key="10">
    <source>
        <dbReference type="Proteomes" id="UP000274139"/>
    </source>
</evidence>
<dbReference type="GO" id="GO:0042277">
    <property type="term" value="F:peptide binding"/>
    <property type="evidence" value="ECO:0007669"/>
    <property type="project" value="InterPro"/>
</dbReference>
<feature type="chain" id="PRO_5019600542" description="Chaperone SurA" evidence="7">
    <location>
        <begin position="22"/>
        <end position="431"/>
    </location>
</feature>
<dbReference type="Gene3D" id="3.10.50.40">
    <property type="match status" value="2"/>
</dbReference>
<dbReference type="InterPro" id="IPR027304">
    <property type="entry name" value="Trigger_fact/SurA_dom_sf"/>
</dbReference>
<protein>
    <recommendedName>
        <fullName evidence="7">Chaperone SurA</fullName>
    </recommendedName>
    <alternativeName>
        <fullName evidence="7">Peptidyl-prolyl cis-trans isomerase SurA</fullName>
        <shortName evidence="7">PPIase SurA</shortName>
        <ecNumber evidence="7">5.2.1.8</ecNumber>
    </alternativeName>
    <alternativeName>
        <fullName evidence="7">Rotamase SurA</fullName>
    </alternativeName>
</protein>
<gene>
    <name evidence="7" type="primary">surA</name>
    <name evidence="9" type="ORF">EAY64_09105</name>
</gene>
<comment type="catalytic activity">
    <reaction evidence="7">
        <text>[protein]-peptidylproline (omega=180) = [protein]-peptidylproline (omega=0)</text>
        <dbReference type="Rhea" id="RHEA:16237"/>
        <dbReference type="Rhea" id="RHEA-COMP:10747"/>
        <dbReference type="Rhea" id="RHEA-COMP:10748"/>
        <dbReference type="ChEBI" id="CHEBI:83833"/>
        <dbReference type="ChEBI" id="CHEBI:83834"/>
        <dbReference type="EC" id="5.2.1.8"/>
    </reaction>
</comment>
<dbReference type="GO" id="GO:0043165">
    <property type="term" value="P:Gram-negative-bacterium-type cell outer membrane assembly"/>
    <property type="evidence" value="ECO:0007669"/>
    <property type="project" value="InterPro"/>
</dbReference>
<name>A0A454JJ56_9NEIS</name>
<dbReference type="AlphaFoldDB" id="A0A454JJ56"/>
<dbReference type="GO" id="GO:0003755">
    <property type="term" value="F:peptidyl-prolyl cis-trans isomerase activity"/>
    <property type="evidence" value="ECO:0007669"/>
    <property type="project" value="UniProtKB-UniRule"/>
</dbReference>
<evidence type="ECO:0000256" key="6">
    <source>
        <dbReference type="ARBA" id="ARBA00023235"/>
    </source>
</evidence>
<comment type="domain">
    <text evidence="7">The PPIase activity resides only in the second parvulin domain. The N-terminal region and the C-terminal tail are necessary and sufficient for the chaperone activity of SurA. The PPIase activity is dispensable for SurA to function as a chaperone. The N-terminal region and the C-terminal tail are also required for porin recognition.</text>
</comment>
<keyword evidence="10" id="KW-1185">Reference proteome</keyword>
<dbReference type="GO" id="GO:0050821">
    <property type="term" value="P:protein stabilization"/>
    <property type="evidence" value="ECO:0007669"/>
    <property type="project" value="InterPro"/>
</dbReference>